<evidence type="ECO:0000313" key="1">
    <source>
        <dbReference type="EMBL" id="MDM5271769.1"/>
    </source>
</evidence>
<sequence length="87" mass="10224">MKRNEFRKSLKKIKKKIDTSADNIVLSEFSEHTEVHQNFCTCKDAQGQPKMLYPTLKEAEEELVYLNLKNLRIYPCPIEKGWHLTKG</sequence>
<organism evidence="1 2">
    <name type="scientific">Sulfurovum zhangzhouensis</name>
    <dbReference type="NCBI Taxonomy" id="3019067"/>
    <lineage>
        <taxon>Bacteria</taxon>
        <taxon>Pseudomonadati</taxon>
        <taxon>Campylobacterota</taxon>
        <taxon>Epsilonproteobacteria</taxon>
        <taxon>Campylobacterales</taxon>
        <taxon>Sulfurovaceae</taxon>
        <taxon>Sulfurovum</taxon>
    </lineage>
</organism>
<keyword evidence="2" id="KW-1185">Reference proteome</keyword>
<dbReference type="RefSeq" id="WP_289413496.1">
    <property type="nucleotide sequence ID" value="NZ_JAQIBD010000002.1"/>
</dbReference>
<proteinExistence type="predicted"/>
<comment type="caution">
    <text evidence="1">The sequence shown here is derived from an EMBL/GenBank/DDBJ whole genome shotgun (WGS) entry which is preliminary data.</text>
</comment>
<accession>A0ABT7QY55</accession>
<protein>
    <submittedName>
        <fullName evidence="1">Uncharacterized protein</fullName>
    </submittedName>
</protein>
<dbReference type="EMBL" id="JAQIBD010000002">
    <property type="protein sequence ID" value="MDM5271769.1"/>
    <property type="molecule type" value="Genomic_DNA"/>
</dbReference>
<gene>
    <name evidence="1" type="ORF">PGH07_06240</name>
</gene>
<dbReference type="Proteomes" id="UP001169069">
    <property type="component" value="Unassembled WGS sequence"/>
</dbReference>
<evidence type="ECO:0000313" key="2">
    <source>
        <dbReference type="Proteomes" id="UP001169069"/>
    </source>
</evidence>
<name>A0ABT7QY55_9BACT</name>
<reference evidence="1" key="1">
    <citation type="submission" date="2023-01" db="EMBL/GenBank/DDBJ databases">
        <title>Sulfurovum sp. zt1-1 genome assembly.</title>
        <authorList>
            <person name="Wang J."/>
        </authorList>
    </citation>
    <scope>NUCLEOTIDE SEQUENCE</scope>
    <source>
        <strain evidence="1">Zt1-1</strain>
    </source>
</reference>